<keyword evidence="1" id="KW-0472">Membrane</keyword>
<keyword evidence="1" id="KW-0812">Transmembrane</keyword>
<evidence type="ECO:0000256" key="1">
    <source>
        <dbReference type="SAM" id="Phobius"/>
    </source>
</evidence>
<feature type="domain" description="Ig protease IdeS" evidence="2">
    <location>
        <begin position="466"/>
        <end position="566"/>
    </location>
</feature>
<dbReference type="Pfam" id="PF09028">
    <property type="entry name" value="Mac-1"/>
    <property type="match status" value="2"/>
</dbReference>
<dbReference type="EMBL" id="KT336242">
    <property type="protein sequence ID" value="ALB75671.1"/>
    <property type="molecule type" value="Genomic_DNA"/>
</dbReference>
<dbReference type="AlphaFoldDB" id="A0A0M3Q0Q9"/>
<dbReference type="Gene3D" id="2.60.40.2620">
    <property type="entry name" value="Fimbrillin-like"/>
    <property type="match status" value="1"/>
</dbReference>
<sequence>MVKCFSVFKGIYTSIFISILFLSFFSCSSEFQDNYQDRDDGYLDIVFSKEETRADLASDGSGSFTEGDKVGLYIQGDKGLSYRELTYSGGQWMPRLKRSDFGEGPISLSAHYPATGEQQNPDTYQLNMALDQSEDGFYNSDLLFSKTVVGSGVYKVDMNFRHALHRIRIFLSGSVTSPEVKVRSLTEGHFNLLTGEVEVNGTDFKWITPFKDAEGNFSAVIIPQSAISYRDGDGLLQIAAEGKTAYFNAPEKTEENNDLTFFESGKQISINLTLRPGNPELAGKTLWVYGLNVPDFPGKENLPVYRLGKKYGLPKGQWLRYDNRYYEEQYLTWAEGCGWYDCNKSHGNYEDDSQMCWAASASNVVSWWMCLNKEYLAAYDEDYGSSVTTGSGTFERPSYEFKPLYPNGVGNWDGSLPEPNNVTVNRSEVFQFFKDHFPNFGNDDPKGVEWFFTGAYLGGDINGFKGFLSEVFTRNNALTARSPHNPDREQFNAFVTDALLNKRAIGLNVFDVAGPKTGNHAMTAWGVEYDEAGDIAYIYYCDNNSADQDPNGAVLIRQQIVYAVDSYGKECTYLQQLKPEDPDTRVGKFLITSVFSADLGRDIWKKKYPNVVVEK</sequence>
<dbReference type="InterPro" id="IPR015117">
    <property type="entry name" value="IdeS"/>
</dbReference>
<dbReference type="InterPro" id="IPR038765">
    <property type="entry name" value="Papain-like_cys_pep_sf"/>
</dbReference>
<dbReference type="Gene3D" id="3.90.70.10">
    <property type="entry name" value="Cysteine proteinases"/>
    <property type="match status" value="1"/>
</dbReference>
<evidence type="ECO:0000313" key="3">
    <source>
        <dbReference type="EMBL" id="ALB75671.1"/>
    </source>
</evidence>
<organism evidence="3">
    <name type="scientific">uncultured bacterium 2M03</name>
    <dbReference type="NCBI Taxonomy" id="1701359"/>
    <lineage>
        <taxon>Bacteria</taxon>
        <taxon>environmental samples</taxon>
    </lineage>
</organism>
<dbReference type="Gene3D" id="2.60.40.2630">
    <property type="match status" value="1"/>
</dbReference>
<dbReference type="InterPro" id="IPR025049">
    <property type="entry name" value="Mfa-like_1"/>
</dbReference>
<dbReference type="InterPro" id="IPR042278">
    <property type="entry name" value="Mfa-like_1_N"/>
</dbReference>
<feature type="transmembrane region" description="Helical" evidence="1">
    <location>
        <begin position="7"/>
        <end position="25"/>
    </location>
</feature>
<evidence type="ECO:0000259" key="2">
    <source>
        <dbReference type="Pfam" id="PF09028"/>
    </source>
</evidence>
<dbReference type="Pfam" id="PF13149">
    <property type="entry name" value="Mfa_like_1"/>
    <property type="match status" value="1"/>
</dbReference>
<dbReference type="GO" id="GO:0008233">
    <property type="term" value="F:peptidase activity"/>
    <property type="evidence" value="ECO:0007669"/>
    <property type="project" value="InterPro"/>
</dbReference>
<proteinExistence type="predicted"/>
<feature type="domain" description="Ig protease IdeS" evidence="2">
    <location>
        <begin position="333"/>
        <end position="382"/>
    </location>
</feature>
<dbReference type="PROSITE" id="PS51257">
    <property type="entry name" value="PROKAR_LIPOPROTEIN"/>
    <property type="match status" value="1"/>
</dbReference>
<accession>A0A0M3Q0Q9</accession>
<dbReference type="CDD" id="cd13120">
    <property type="entry name" value="BF2867_like_N"/>
    <property type="match status" value="1"/>
</dbReference>
<keyword evidence="1" id="KW-1133">Transmembrane helix</keyword>
<reference evidence="3" key="1">
    <citation type="journal article" date="2015" name="Proc. Natl. Acad. Sci. U.S.A.">
        <title>Functional metagenomic discovery of bacterial effectors in the human microbiome and isolation of commendamide, a GPCR G2A/132 agonist.</title>
        <authorList>
            <person name="Cohen L.J."/>
            <person name="Kang H.S."/>
            <person name="Chu J."/>
            <person name="Huang Y.H."/>
            <person name="Gordon E.A."/>
            <person name="Reddy B.V."/>
            <person name="Ternei M.A."/>
            <person name="Craig J.W."/>
            <person name="Brady S.F."/>
        </authorList>
    </citation>
    <scope>NUCLEOTIDE SEQUENCE</scope>
</reference>
<dbReference type="SUPFAM" id="SSF54001">
    <property type="entry name" value="Cysteine proteinases"/>
    <property type="match status" value="1"/>
</dbReference>
<name>A0A0M3Q0Q9_9BACT</name>
<protein>
    <submittedName>
        <fullName evidence="3">Bacterial Ig-like domain protein</fullName>
    </submittedName>
</protein>